<evidence type="ECO:0000313" key="2">
    <source>
        <dbReference type="Proteomes" id="UP000244338"/>
    </source>
</evidence>
<evidence type="ECO:0000313" key="1">
    <source>
        <dbReference type="EMBL" id="PTQ56108.1"/>
    </source>
</evidence>
<comment type="caution">
    <text evidence="1">The sequence shown here is derived from an EMBL/GenBank/DDBJ whole genome shotgun (WGS) entry which is preliminary data.</text>
</comment>
<reference evidence="2" key="1">
    <citation type="journal article" date="2018" name="Sci. Rep.">
        <title>Lignite coal burning seam in the remote Altai Mountains harbors a hydrogen-driven thermophilic microbial community.</title>
        <authorList>
            <person name="Kadnikov V.V."/>
            <person name="Mardanov A.V."/>
            <person name="Ivasenko D.A."/>
            <person name="Antsiferov D.V."/>
            <person name="Beletsky A.V."/>
            <person name="Karnachuk O.V."/>
            <person name="Ravin N.V."/>
        </authorList>
    </citation>
    <scope>NUCLEOTIDE SEQUENCE [LARGE SCALE GENOMIC DNA]</scope>
</reference>
<organism evidence="1 2">
    <name type="scientific">Candidatus Carbonibacillus altaicus</name>
    <dbReference type="NCBI Taxonomy" id="2163959"/>
    <lineage>
        <taxon>Bacteria</taxon>
        <taxon>Bacillati</taxon>
        <taxon>Bacillota</taxon>
        <taxon>Bacilli</taxon>
        <taxon>Bacillales</taxon>
        <taxon>Candidatus Carbonibacillus</taxon>
    </lineage>
</organism>
<sequence>MAHDGARFRRRKRAAWRSLLRPSIRVQAIVFRPIDRIIQRLPISDPQTQESRC</sequence>
<protein>
    <submittedName>
        <fullName evidence="1">Uncharacterized protein</fullName>
    </submittedName>
</protein>
<accession>A0A2R6Y097</accession>
<name>A0A2R6Y097_9BACL</name>
<proteinExistence type="predicted"/>
<dbReference type="AlphaFoldDB" id="A0A2R6Y097"/>
<dbReference type="EMBL" id="PEBX01000045">
    <property type="protein sequence ID" value="PTQ56108.1"/>
    <property type="molecule type" value="Genomic_DNA"/>
</dbReference>
<dbReference type="Proteomes" id="UP000244338">
    <property type="component" value="Unassembled WGS sequence"/>
</dbReference>
<gene>
    <name evidence="1" type="ORF">BSOLF_0826</name>
</gene>